<evidence type="ECO:0000313" key="2">
    <source>
        <dbReference type="EMBL" id="MDO3394239.1"/>
    </source>
</evidence>
<keyword evidence="1" id="KW-0812">Transmembrane</keyword>
<dbReference type="Pfam" id="PF12389">
    <property type="entry name" value="Peptidase_M73"/>
    <property type="match status" value="1"/>
</dbReference>
<proteinExistence type="predicted"/>
<reference evidence="2" key="1">
    <citation type="submission" date="2023-06" db="EMBL/GenBank/DDBJ databases">
        <title>Genome sequence of Nocardioides sp. SOB44.</title>
        <authorList>
            <person name="Zhang G."/>
        </authorList>
    </citation>
    <scope>NUCLEOTIDE SEQUENCE</scope>
    <source>
        <strain evidence="2">SOB44</strain>
    </source>
</reference>
<dbReference type="Proteomes" id="UP001168363">
    <property type="component" value="Unassembled WGS sequence"/>
</dbReference>
<keyword evidence="3" id="KW-1185">Reference proteome</keyword>
<dbReference type="InterPro" id="IPR023833">
    <property type="entry name" value="Signal_pept_SipW-depend-type"/>
</dbReference>
<gene>
    <name evidence="2" type="ORF">QWJ41_00745</name>
</gene>
<dbReference type="RefSeq" id="WP_302705206.1">
    <property type="nucleotide sequence ID" value="NZ_JAULSC010000001.1"/>
</dbReference>
<name>A0ABT8TJV0_9ACTN</name>
<keyword evidence="1" id="KW-0472">Membrane</keyword>
<evidence type="ECO:0000313" key="3">
    <source>
        <dbReference type="Proteomes" id="UP001168363"/>
    </source>
</evidence>
<keyword evidence="1" id="KW-1133">Transmembrane helix</keyword>
<accession>A0ABT8TJV0</accession>
<comment type="caution">
    <text evidence="2">The sequence shown here is derived from an EMBL/GenBank/DDBJ whole genome shotgun (WGS) entry which is preliminary data.</text>
</comment>
<dbReference type="InterPro" id="IPR022121">
    <property type="entry name" value="Peptidase_M73_camelysin"/>
</dbReference>
<dbReference type="NCBIfam" id="TIGR04088">
    <property type="entry name" value="cognate_SipW"/>
    <property type="match status" value="1"/>
</dbReference>
<sequence length="210" mass="21071">MTGVRHRAERPRRGLAALPVGALLAVGFVGTLGGAGTLAYWNDTSTVQGGTVTAGSLDVKVDGQQGNPSSYTWKALQMTNMAPGERVAASIPISNAGTTPFTYAVTGAATGVPASGVASMLPQVTVKAYVGATASARATTYPRNETCSGGTEALTVVLDETTEPVVPSGAVLAPGESTTLCVTLELAQAAPNDVQGATMTPTFVVTAAQS</sequence>
<organism evidence="2 3">
    <name type="scientific">Nocardioides cremeus</name>
    <dbReference type="NCBI Taxonomy" id="3058044"/>
    <lineage>
        <taxon>Bacteria</taxon>
        <taxon>Bacillati</taxon>
        <taxon>Actinomycetota</taxon>
        <taxon>Actinomycetes</taxon>
        <taxon>Propionibacteriales</taxon>
        <taxon>Nocardioidaceae</taxon>
        <taxon>Nocardioides</taxon>
    </lineage>
</organism>
<feature type="transmembrane region" description="Helical" evidence="1">
    <location>
        <begin position="15"/>
        <end position="41"/>
    </location>
</feature>
<evidence type="ECO:0000256" key="1">
    <source>
        <dbReference type="SAM" id="Phobius"/>
    </source>
</evidence>
<dbReference type="EMBL" id="JAULSC010000001">
    <property type="protein sequence ID" value="MDO3394239.1"/>
    <property type="molecule type" value="Genomic_DNA"/>
</dbReference>
<protein>
    <submittedName>
        <fullName evidence="2">TasA family protein</fullName>
    </submittedName>
</protein>